<protein>
    <recommendedName>
        <fullName evidence="5">Ribosome maturation factor RimM</fullName>
    </recommendedName>
</protein>
<keyword evidence="4 5" id="KW-0143">Chaperone</keyword>
<dbReference type="GO" id="GO:0005840">
    <property type="term" value="C:ribosome"/>
    <property type="evidence" value="ECO:0007669"/>
    <property type="project" value="InterPro"/>
</dbReference>
<dbReference type="PANTHER" id="PTHR33692">
    <property type="entry name" value="RIBOSOME MATURATION FACTOR RIMM"/>
    <property type="match status" value="1"/>
</dbReference>
<dbReference type="STRING" id="332977.SAMN05421740_107237"/>
<dbReference type="InterPro" id="IPR056792">
    <property type="entry name" value="PRC_RimM"/>
</dbReference>
<comment type="subcellular location">
    <subcellularLocation>
        <location evidence="5">Cytoplasm</location>
    </subcellularLocation>
</comment>
<dbReference type="InterPro" id="IPR011961">
    <property type="entry name" value="RimM"/>
</dbReference>
<evidence type="ECO:0000259" key="6">
    <source>
        <dbReference type="Pfam" id="PF01782"/>
    </source>
</evidence>
<dbReference type="InterPro" id="IPR036976">
    <property type="entry name" value="RimM_N_sf"/>
</dbReference>
<dbReference type="GO" id="GO:0042274">
    <property type="term" value="P:ribosomal small subunit biogenesis"/>
    <property type="evidence" value="ECO:0007669"/>
    <property type="project" value="UniProtKB-UniRule"/>
</dbReference>
<proteinExistence type="inferred from homology"/>
<dbReference type="GO" id="GO:0005737">
    <property type="term" value="C:cytoplasm"/>
    <property type="evidence" value="ECO:0007669"/>
    <property type="project" value="UniProtKB-SubCell"/>
</dbReference>
<comment type="subunit">
    <text evidence="5">Binds ribosomal protein uS19.</text>
</comment>
<dbReference type="SUPFAM" id="SSF50346">
    <property type="entry name" value="PRC-barrel domain"/>
    <property type="match status" value="1"/>
</dbReference>
<keyword evidence="9" id="KW-1185">Reference proteome</keyword>
<dbReference type="Gene3D" id="2.30.30.240">
    <property type="entry name" value="PRC-barrel domain"/>
    <property type="match status" value="1"/>
</dbReference>
<evidence type="ECO:0000313" key="8">
    <source>
        <dbReference type="EMBL" id="SEL62240.1"/>
    </source>
</evidence>
<keyword evidence="3 5" id="KW-0698">rRNA processing</keyword>
<name>A0A1H7RPM8_9SPHI</name>
<evidence type="ECO:0000256" key="5">
    <source>
        <dbReference type="HAMAP-Rule" id="MF_00014"/>
    </source>
</evidence>
<evidence type="ECO:0000256" key="3">
    <source>
        <dbReference type="ARBA" id="ARBA00022552"/>
    </source>
</evidence>
<evidence type="ECO:0000313" key="9">
    <source>
        <dbReference type="Proteomes" id="UP000198916"/>
    </source>
</evidence>
<feature type="domain" description="Ribosome maturation factor RimM PRC barrel" evidence="7">
    <location>
        <begin position="102"/>
        <end position="168"/>
    </location>
</feature>
<dbReference type="AlphaFoldDB" id="A0A1H7RPM8"/>
<gene>
    <name evidence="5" type="primary">rimM</name>
    <name evidence="8" type="ORF">SAMN05421740_107237</name>
</gene>
<dbReference type="SUPFAM" id="SSF50447">
    <property type="entry name" value="Translation proteins"/>
    <property type="match status" value="1"/>
</dbReference>
<evidence type="ECO:0000256" key="2">
    <source>
        <dbReference type="ARBA" id="ARBA00022517"/>
    </source>
</evidence>
<keyword evidence="1 5" id="KW-0963">Cytoplasm</keyword>
<dbReference type="Pfam" id="PF24986">
    <property type="entry name" value="PRC_RimM"/>
    <property type="match status" value="1"/>
</dbReference>
<evidence type="ECO:0000256" key="1">
    <source>
        <dbReference type="ARBA" id="ARBA00022490"/>
    </source>
</evidence>
<reference evidence="9" key="1">
    <citation type="submission" date="2016-10" db="EMBL/GenBank/DDBJ databases">
        <authorList>
            <person name="Varghese N."/>
            <person name="Submissions S."/>
        </authorList>
    </citation>
    <scope>NUCLEOTIDE SEQUENCE [LARGE SCALE GENOMIC DNA]</scope>
    <source>
        <strain evidence="9">Jip14</strain>
    </source>
</reference>
<dbReference type="GO" id="GO:0043022">
    <property type="term" value="F:ribosome binding"/>
    <property type="evidence" value="ECO:0007669"/>
    <property type="project" value="InterPro"/>
</dbReference>
<dbReference type="NCBIfam" id="TIGR02273">
    <property type="entry name" value="16S_RimM"/>
    <property type="match status" value="1"/>
</dbReference>
<evidence type="ECO:0000256" key="4">
    <source>
        <dbReference type="ARBA" id="ARBA00023186"/>
    </source>
</evidence>
<comment type="domain">
    <text evidence="5">The PRC barrel domain binds ribosomal protein uS19.</text>
</comment>
<comment type="function">
    <text evidence="5">An accessory protein needed during the final step in the assembly of 30S ribosomal subunit, possibly for assembly of the head region. Essential for efficient processing of 16S rRNA. May be needed both before and after RbfA during the maturation of 16S rRNA. It has affinity for free ribosomal 30S subunits but not for 70S ribosomes.</text>
</comment>
<comment type="similarity">
    <text evidence="5">Belongs to the RimM family.</text>
</comment>
<keyword evidence="2 5" id="KW-0690">Ribosome biogenesis</keyword>
<dbReference type="HAMAP" id="MF_00014">
    <property type="entry name" value="Ribosome_mat_RimM"/>
    <property type="match status" value="1"/>
</dbReference>
<dbReference type="OrthoDB" id="9810331at2"/>
<dbReference type="InterPro" id="IPR009000">
    <property type="entry name" value="Transl_B-barrel_sf"/>
</dbReference>
<dbReference type="PANTHER" id="PTHR33692:SF1">
    <property type="entry name" value="RIBOSOME MATURATION FACTOR RIMM"/>
    <property type="match status" value="1"/>
</dbReference>
<dbReference type="GO" id="GO:0006364">
    <property type="term" value="P:rRNA processing"/>
    <property type="evidence" value="ECO:0007669"/>
    <property type="project" value="UniProtKB-UniRule"/>
</dbReference>
<feature type="domain" description="RimM N-terminal" evidence="6">
    <location>
        <begin position="9"/>
        <end position="89"/>
    </location>
</feature>
<dbReference type="Gene3D" id="2.40.30.60">
    <property type="entry name" value="RimM"/>
    <property type="match status" value="1"/>
</dbReference>
<dbReference type="RefSeq" id="WP_090607234.1">
    <property type="nucleotide sequence ID" value="NZ_FNZR01000007.1"/>
</dbReference>
<dbReference type="InterPro" id="IPR002676">
    <property type="entry name" value="RimM_N"/>
</dbReference>
<dbReference type="Proteomes" id="UP000198916">
    <property type="component" value="Unassembled WGS sequence"/>
</dbReference>
<dbReference type="EMBL" id="FNZR01000007">
    <property type="protein sequence ID" value="SEL62240.1"/>
    <property type="molecule type" value="Genomic_DNA"/>
</dbReference>
<dbReference type="Pfam" id="PF01782">
    <property type="entry name" value="RimM"/>
    <property type="match status" value="1"/>
</dbReference>
<accession>A0A1H7RPM8</accession>
<evidence type="ECO:0000259" key="7">
    <source>
        <dbReference type="Pfam" id="PF24986"/>
    </source>
</evidence>
<sequence length="173" mass="20246">MELADSFYIGYISKTRGLKGEVQLFFEFEDYGMLELDVLFLEMERKLVPFFVESLKLQPNRTAYLFFEDVDHIDKAQSLVRKKVYLPNSKWPERRPDDFRITDLKGFVVHDLTYGELGEIADIHEYPQQYIATISYKGNELMFPLNDELIVSIDTESGRLEVDLPEGLVDVYL</sequence>
<organism evidence="8 9">
    <name type="scientific">Parapedobacter koreensis</name>
    <dbReference type="NCBI Taxonomy" id="332977"/>
    <lineage>
        <taxon>Bacteria</taxon>
        <taxon>Pseudomonadati</taxon>
        <taxon>Bacteroidota</taxon>
        <taxon>Sphingobacteriia</taxon>
        <taxon>Sphingobacteriales</taxon>
        <taxon>Sphingobacteriaceae</taxon>
        <taxon>Parapedobacter</taxon>
    </lineage>
</organism>
<dbReference type="InterPro" id="IPR011033">
    <property type="entry name" value="PRC_barrel-like_sf"/>
</dbReference>